<sequence length="76" mass="7643">MRPEQRQDLLGGVIGRTGHQLKASGTGQSAATGRSAALAATRAAVTAEPGAITMADLVDVDAAVASVEALRLSEVQ</sequence>
<dbReference type="AlphaFoldDB" id="A0A2A2WL69"/>
<evidence type="ECO:0000313" key="2">
    <source>
        <dbReference type="EMBL" id="PAY21921.1"/>
    </source>
</evidence>
<proteinExistence type="predicted"/>
<dbReference type="EMBL" id="NTGA01000035">
    <property type="protein sequence ID" value="PAY21921.1"/>
    <property type="molecule type" value="Genomic_DNA"/>
</dbReference>
<name>A0A2A2WL69_9ACTN</name>
<reference evidence="3" key="1">
    <citation type="submission" date="2017-09" db="EMBL/GenBank/DDBJ databases">
        <authorList>
            <person name="Zhang Y."/>
            <person name="Huang X."/>
            <person name="Liu J."/>
            <person name="Lu L."/>
            <person name="Peng K."/>
        </authorList>
    </citation>
    <scope>NUCLEOTIDE SEQUENCE [LARGE SCALE GENOMIC DNA]</scope>
    <source>
        <strain evidence="3">S-XJ-1</strain>
    </source>
</reference>
<feature type="region of interest" description="Disordered" evidence="1">
    <location>
        <begin position="1"/>
        <end position="29"/>
    </location>
</feature>
<protein>
    <submittedName>
        <fullName evidence="2">Uncharacterized protein</fullName>
    </submittedName>
</protein>
<keyword evidence="3" id="KW-1185">Reference proteome</keyword>
<dbReference type="RefSeq" id="WP_095719298.1">
    <property type="nucleotide sequence ID" value="NZ_NTGA01000035.1"/>
</dbReference>
<organism evidence="2 3">
    <name type="scientific">Dietzia natronolimnaea</name>
    <dbReference type="NCBI Taxonomy" id="161920"/>
    <lineage>
        <taxon>Bacteria</taxon>
        <taxon>Bacillati</taxon>
        <taxon>Actinomycetota</taxon>
        <taxon>Actinomycetes</taxon>
        <taxon>Mycobacteriales</taxon>
        <taxon>Dietziaceae</taxon>
        <taxon>Dietzia</taxon>
    </lineage>
</organism>
<comment type="caution">
    <text evidence="2">The sequence shown here is derived from an EMBL/GenBank/DDBJ whole genome shotgun (WGS) entry which is preliminary data.</text>
</comment>
<dbReference type="Proteomes" id="UP000218810">
    <property type="component" value="Unassembled WGS sequence"/>
</dbReference>
<gene>
    <name evidence="2" type="ORF">CEY15_16225</name>
</gene>
<evidence type="ECO:0000256" key="1">
    <source>
        <dbReference type="SAM" id="MobiDB-lite"/>
    </source>
</evidence>
<evidence type="ECO:0000313" key="3">
    <source>
        <dbReference type="Proteomes" id="UP000218810"/>
    </source>
</evidence>
<accession>A0A2A2WL69</accession>